<sequence length="415" mass="46862">MSTLDYNSAAVKLGVERLKLLGRHSELLMQSYYSAELDELQVGERAINQLVAANILWRPNEESGLKLTDPVREMIVQLISDEERRKVNAEVGGFLANIRVLVGKINAAEEKGNYQESAFVQTKLSQEVDDLNSRIATGIDSLWNRLNSDFAFVSTVQDKIYENEKAHNEVLRWLAGLELINFNELIRFAGSNGSLRHLLVRQLQGQVSVHFSSLREVQKRLNELMARFRQQQSRNLLVRGMLQYFSQKPNFKPSDYAQRSTVVDLVNQAAGLQASVSIALDRHQDKHAMQQLLAQLPARTPSNTDLPSAAQPLAWHDDASIMAKRRALHEDVVSFYLSVLDQQASQSALEYLAAAQLDWDPEIWLYQVIAEYQGLASSEKSAFRLHYDEQEVGWFNQLQVIADVQLQLLSGGVGV</sequence>
<dbReference type="KEGG" id="dce:O6P33_07690"/>
<accession>A0AAE9VLT3</accession>
<organism evidence="1 2">
    <name type="scientific">Denitrificimonas caeni</name>
    <dbReference type="NCBI Taxonomy" id="521720"/>
    <lineage>
        <taxon>Bacteria</taxon>
        <taxon>Pseudomonadati</taxon>
        <taxon>Pseudomonadota</taxon>
        <taxon>Gammaproteobacteria</taxon>
        <taxon>Pseudomonadales</taxon>
        <taxon>Pseudomonadaceae</taxon>
        <taxon>Denitrificimonas</taxon>
    </lineage>
</organism>
<protein>
    <submittedName>
        <fullName evidence="1">Uncharacterized protein</fullName>
    </submittedName>
</protein>
<dbReference type="RefSeq" id="WP_269817204.1">
    <property type="nucleotide sequence ID" value="NZ_CP114976.1"/>
</dbReference>
<evidence type="ECO:0000313" key="1">
    <source>
        <dbReference type="EMBL" id="WBE24262.1"/>
    </source>
</evidence>
<reference evidence="1 2" key="1">
    <citation type="submission" date="2022-12" db="EMBL/GenBank/DDBJ databases">
        <title>Coexistence and Characterization of a Novel Tigecycline Resistance gene tet(X) variant and blaNDM-1 in a Pseudomonas caeni Isolate of Chicken Origin.</title>
        <authorList>
            <person name="Lu X."/>
            <person name="Zhang L."/>
            <person name="Li R."/>
            <person name="Wang Z."/>
        </authorList>
    </citation>
    <scope>NUCLEOTIDE SEQUENCE [LARGE SCALE GENOMIC DNA]</scope>
    <source>
        <strain evidence="1 2">CE14</strain>
    </source>
</reference>
<dbReference type="Proteomes" id="UP001212189">
    <property type="component" value="Chromosome"/>
</dbReference>
<gene>
    <name evidence="1" type="ORF">O6P33_07690</name>
</gene>
<evidence type="ECO:0000313" key="2">
    <source>
        <dbReference type="Proteomes" id="UP001212189"/>
    </source>
</evidence>
<dbReference type="AlphaFoldDB" id="A0AAE9VLT3"/>
<dbReference type="EMBL" id="CP114976">
    <property type="protein sequence ID" value="WBE24262.1"/>
    <property type="molecule type" value="Genomic_DNA"/>
</dbReference>
<name>A0AAE9VLT3_9GAMM</name>
<proteinExistence type="predicted"/>
<keyword evidence="2" id="KW-1185">Reference proteome</keyword>